<dbReference type="Proteomes" id="UP001165960">
    <property type="component" value="Unassembled WGS sequence"/>
</dbReference>
<gene>
    <name evidence="1" type="primary">CTF1_2</name>
    <name evidence="1" type="ORF">DSO57_1025897</name>
</gene>
<proteinExistence type="predicted"/>
<evidence type="ECO:0000313" key="2">
    <source>
        <dbReference type="Proteomes" id="UP001165960"/>
    </source>
</evidence>
<organism evidence="1 2">
    <name type="scientific">Entomophthora muscae</name>
    <dbReference type="NCBI Taxonomy" id="34485"/>
    <lineage>
        <taxon>Eukaryota</taxon>
        <taxon>Fungi</taxon>
        <taxon>Fungi incertae sedis</taxon>
        <taxon>Zoopagomycota</taxon>
        <taxon>Entomophthoromycotina</taxon>
        <taxon>Entomophthoromycetes</taxon>
        <taxon>Entomophthorales</taxon>
        <taxon>Entomophthoraceae</taxon>
        <taxon>Entomophthora</taxon>
    </lineage>
</organism>
<accession>A0ACC2UP66</accession>
<reference evidence="1" key="1">
    <citation type="submission" date="2022-04" db="EMBL/GenBank/DDBJ databases">
        <title>Genome of the entomopathogenic fungus Entomophthora muscae.</title>
        <authorList>
            <person name="Elya C."/>
            <person name="Lovett B.R."/>
            <person name="Lee E."/>
            <person name="Macias A.M."/>
            <person name="Hajek A.E."/>
            <person name="De Bivort B.L."/>
            <person name="Kasson M.T."/>
            <person name="De Fine Licht H.H."/>
            <person name="Stajich J.E."/>
        </authorList>
    </citation>
    <scope>NUCLEOTIDE SEQUENCE</scope>
    <source>
        <strain evidence="1">Berkeley</strain>
    </source>
</reference>
<protein>
    <submittedName>
        <fullName evidence="1">Transcriptional activator of fatty acid utilization</fullName>
    </submittedName>
</protein>
<sequence length="562" mass="64011">MLPICGNCAKHGVTCDFSKAGRLKCKQDTRVQSTSLGSKSIDKKQIACLKASSFSILSSASSLQLKNSGPQIFLANIDFGADQSNIWTSSPIFFLAGKQCASGKSFEHYVPKVLNLGKDDVITQKEKTILSPTLITPHPNIMKVLAQEYFRYFNPYVPIIEPSLFFQYLNDPNPSLPKQALITAVCLSGVCYYSHKSIIKDISQVLIERLCSLFTKIYYKPCTYTVQAFLLASQWQISQQNSRILKNSWYYYSLSCNMARMLGFHKRNTFLDKLLQDERTRIWMVIYITGVAYNIGIGKHYSISFANTDVPLWALDISDEGDKALYNKNKHIVNTFRNSVVFAAIVEMVLQIKRQFKSLIEGQSKTSISLADKKKFHTMLNSAEKCIFSWYITLPSYLYSKAKKHHISVPSHRNQFSCRLHITVFHFILEINHLKLELQNWAHYQISGILDDEDQIRKNFSIQEFLSLPTLEKCIVAAHFGVLTLFSPRRKKEAFHGPAFKWVYGFQFAMFLKLLKKNGVPPCILAIIKQDEDLLLGLFMQGASRLSILKDSLEILTNSGNL</sequence>
<comment type="caution">
    <text evidence="1">The sequence shown here is derived from an EMBL/GenBank/DDBJ whole genome shotgun (WGS) entry which is preliminary data.</text>
</comment>
<dbReference type="EMBL" id="QTSX02000148">
    <property type="protein sequence ID" value="KAJ9088157.1"/>
    <property type="molecule type" value="Genomic_DNA"/>
</dbReference>
<name>A0ACC2UP66_9FUNG</name>
<evidence type="ECO:0000313" key="1">
    <source>
        <dbReference type="EMBL" id="KAJ9088157.1"/>
    </source>
</evidence>
<keyword evidence="2" id="KW-1185">Reference proteome</keyword>